<evidence type="ECO:0000313" key="2">
    <source>
        <dbReference type="Proteomes" id="UP000314294"/>
    </source>
</evidence>
<dbReference type="AlphaFoldDB" id="A0A4Z2I027"/>
<reference evidence="1 2" key="1">
    <citation type="submission" date="2019-03" db="EMBL/GenBank/DDBJ databases">
        <title>First draft genome of Liparis tanakae, snailfish: a comprehensive survey of snailfish specific genes.</title>
        <authorList>
            <person name="Kim W."/>
            <person name="Song I."/>
            <person name="Jeong J.-H."/>
            <person name="Kim D."/>
            <person name="Kim S."/>
            <person name="Ryu S."/>
            <person name="Song J.Y."/>
            <person name="Lee S.K."/>
        </authorList>
    </citation>
    <scope>NUCLEOTIDE SEQUENCE [LARGE SCALE GENOMIC DNA]</scope>
    <source>
        <tissue evidence="1">Muscle</tissue>
    </source>
</reference>
<protein>
    <submittedName>
        <fullName evidence="1">Uncharacterized protein</fullName>
    </submittedName>
</protein>
<organism evidence="1 2">
    <name type="scientific">Liparis tanakae</name>
    <name type="common">Tanaka's snailfish</name>
    <dbReference type="NCBI Taxonomy" id="230148"/>
    <lineage>
        <taxon>Eukaryota</taxon>
        <taxon>Metazoa</taxon>
        <taxon>Chordata</taxon>
        <taxon>Craniata</taxon>
        <taxon>Vertebrata</taxon>
        <taxon>Euteleostomi</taxon>
        <taxon>Actinopterygii</taxon>
        <taxon>Neopterygii</taxon>
        <taxon>Teleostei</taxon>
        <taxon>Neoteleostei</taxon>
        <taxon>Acanthomorphata</taxon>
        <taxon>Eupercaria</taxon>
        <taxon>Perciformes</taxon>
        <taxon>Cottioidei</taxon>
        <taxon>Cottales</taxon>
        <taxon>Liparidae</taxon>
        <taxon>Liparis</taxon>
    </lineage>
</organism>
<comment type="caution">
    <text evidence="1">The sequence shown here is derived from an EMBL/GenBank/DDBJ whole genome shotgun (WGS) entry which is preliminary data.</text>
</comment>
<dbReference type="Proteomes" id="UP000314294">
    <property type="component" value="Unassembled WGS sequence"/>
</dbReference>
<sequence>MTEYNLELLQIQTTDISKDCLSVAICLWMGRRLPDLKPCRPSRHLGSGGNFPWANVYVMWKAENPGEHSEIRPKRTQGPAAFN</sequence>
<evidence type="ECO:0000313" key="1">
    <source>
        <dbReference type="EMBL" id="TNN70634.1"/>
    </source>
</evidence>
<dbReference type="EMBL" id="SRLO01000160">
    <property type="protein sequence ID" value="TNN70634.1"/>
    <property type="molecule type" value="Genomic_DNA"/>
</dbReference>
<gene>
    <name evidence="1" type="ORF">EYF80_019071</name>
</gene>
<name>A0A4Z2I027_9TELE</name>
<accession>A0A4Z2I027</accession>
<proteinExistence type="predicted"/>
<keyword evidence="2" id="KW-1185">Reference proteome</keyword>